<sequence length="88" mass="9757">MPDAHEVVVLVPEDEDVLCEYFLCQYLAEAKNSDAAENIDVMWTPRNAETRFIAVATTVLASSTRTGSGPLLRTTNEMWSKVVGPLRD</sequence>
<evidence type="ECO:0000313" key="1">
    <source>
        <dbReference type="EMBL" id="KNE78846.1"/>
    </source>
</evidence>
<name>A0ACC4W2J3_STRFR</name>
<dbReference type="EMBL" id="LGSP01000128">
    <property type="protein sequence ID" value="KNE78846.1"/>
    <property type="molecule type" value="Genomic_DNA"/>
</dbReference>
<proteinExistence type="predicted"/>
<gene>
    <name evidence="1" type="ORF">ADZ36_30965</name>
</gene>
<accession>A0ACC4W2J3</accession>
<dbReference type="Proteomes" id="UP000037185">
    <property type="component" value="Unassembled WGS sequence"/>
</dbReference>
<organism evidence="1 2">
    <name type="scientific">Streptomyces fradiae</name>
    <name type="common">Streptomyces roseoflavus</name>
    <dbReference type="NCBI Taxonomy" id="1906"/>
    <lineage>
        <taxon>Bacteria</taxon>
        <taxon>Bacillati</taxon>
        <taxon>Actinomycetota</taxon>
        <taxon>Actinomycetes</taxon>
        <taxon>Kitasatosporales</taxon>
        <taxon>Streptomycetaceae</taxon>
        <taxon>Streptomyces</taxon>
    </lineage>
</organism>
<keyword evidence="2" id="KW-1185">Reference proteome</keyword>
<protein>
    <submittedName>
        <fullName evidence="1">Uncharacterized protein</fullName>
    </submittedName>
</protein>
<comment type="caution">
    <text evidence="1">The sequence shown here is derived from an EMBL/GenBank/DDBJ whole genome shotgun (WGS) entry which is preliminary data.</text>
</comment>
<evidence type="ECO:0000313" key="2">
    <source>
        <dbReference type="Proteomes" id="UP000037185"/>
    </source>
</evidence>
<reference evidence="1" key="1">
    <citation type="submission" date="2015-07" db="EMBL/GenBank/DDBJ databases">
        <title>Draft genome sequence of Streptomyces fradiae, a resistant strain to nitron-oligomycin.</title>
        <authorList>
            <person name="Vatlin A.A."/>
            <person name="Bekker O.B."/>
            <person name="Danilenko V.N."/>
        </authorList>
    </citation>
    <scope>NUCLEOTIDE SEQUENCE</scope>
    <source>
        <strain evidence="1">Olg1-1</strain>
    </source>
</reference>